<organism evidence="3 4">
    <name type="scientific">Streptomyces fragilis</name>
    <dbReference type="NCBI Taxonomy" id="67301"/>
    <lineage>
        <taxon>Bacteria</taxon>
        <taxon>Bacillati</taxon>
        <taxon>Actinomycetota</taxon>
        <taxon>Actinomycetes</taxon>
        <taxon>Kitasatosporales</taxon>
        <taxon>Streptomycetaceae</taxon>
        <taxon>Streptomyces</taxon>
    </lineage>
</organism>
<dbReference type="InterPro" id="IPR028087">
    <property type="entry name" value="Tad_N"/>
</dbReference>
<keyword evidence="4" id="KW-1185">Reference proteome</keyword>
<feature type="domain" description="Putative Flp pilus-assembly TadG-like N-terminal" evidence="2">
    <location>
        <begin position="2"/>
        <end position="35"/>
    </location>
</feature>
<evidence type="ECO:0000256" key="1">
    <source>
        <dbReference type="SAM" id="SignalP"/>
    </source>
</evidence>
<accession>A0ABV2YEL0</accession>
<reference evidence="3 4" key="1">
    <citation type="submission" date="2024-06" db="EMBL/GenBank/DDBJ databases">
        <title>The Natural Products Discovery Center: Release of the First 8490 Sequenced Strains for Exploring Actinobacteria Biosynthetic Diversity.</title>
        <authorList>
            <person name="Kalkreuter E."/>
            <person name="Kautsar S.A."/>
            <person name="Yang D."/>
            <person name="Bader C.D."/>
            <person name="Teijaro C.N."/>
            <person name="Fluegel L."/>
            <person name="Davis C.M."/>
            <person name="Simpson J.R."/>
            <person name="Lauterbach L."/>
            <person name="Steele A.D."/>
            <person name="Gui C."/>
            <person name="Meng S."/>
            <person name="Li G."/>
            <person name="Viehrig K."/>
            <person name="Ye F."/>
            <person name="Su P."/>
            <person name="Kiefer A.F."/>
            <person name="Nichols A."/>
            <person name="Cepeda A.J."/>
            <person name="Yan W."/>
            <person name="Fan B."/>
            <person name="Jiang Y."/>
            <person name="Adhikari A."/>
            <person name="Zheng C.-J."/>
            <person name="Schuster L."/>
            <person name="Cowan T.M."/>
            <person name="Smanski M.J."/>
            <person name="Chevrette M.G."/>
            <person name="De Carvalho L.P.S."/>
            <person name="Shen B."/>
        </authorList>
    </citation>
    <scope>NUCLEOTIDE SEQUENCE [LARGE SCALE GENOMIC DNA]</scope>
    <source>
        <strain evidence="3 4">NPDC038104</strain>
    </source>
</reference>
<sequence>MLLFAGLAFFAFAQAASARNGAQTAADAAALGAAQSARDDLVNGLLLALQDGDDWLRWLDGDGDLGVGAPSAAQALAAENGATVTAGPQATSVRGFPAFRVAVQMASTVGDSVIPGTEGMRAKATATAVIEPRCAFDADAKPDEAVELDCDGQTVTIDPQDFEPDDLPDGSDLFSVYLAE</sequence>
<proteinExistence type="predicted"/>
<evidence type="ECO:0000313" key="3">
    <source>
        <dbReference type="EMBL" id="MEU3554160.1"/>
    </source>
</evidence>
<protein>
    <submittedName>
        <fullName evidence="3">Pilus assembly protein TadG-related protein</fullName>
    </submittedName>
</protein>
<evidence type="ECO:0000259" key="2">
    <source>
        <dbReference type="Pfam" id="PF13400"/>
    </source>
</evidence>
<keyword evidence="1" id="KW-0732">Signal</keyword>
<dbReference type="Proteomes" id="UP001550850">
    <property type="component" value="Unassembled WGS sequence"/>
</dbReference>
<feature type="chain" id="PRO_5045178587" evidence="1">
    <location>
        <begin position="19"/>
        <end position="180"/>
    </location>
</feature>
<comment type="caution">
    <text evidence="3">The sequence shown here is derived from an EMBL/GenBank/DDBJ whole genome shotgun (WGS) entry which is preliminary data.</text>
</comment>
<evidence type="ECO:0000313" key="4">
    <source>
        <dbReference type="Proteomes" id="UP001550850"/>
    </source>
</evidence>
<dbReference type="Pfam" id="PF13400">
    <property type="entry name" value="Tad"/>
    <property type="match status" value="1"/>
</dbReference>
<name>A0ABV2YEL0_9ACTN</name>
<gene>
    <name evidence="3" type="ORF">AB0E65_08055</name>
</gene>
<dbReference type="EMBL" id="JBEZUR010000008">
    <property type="protein sequence ID" value="MEU3554160.1"/>
    <property type="molecule type" value="Genomic_DNA"/>
</dbReference>
<dbReference type="RefSeq" id="WP_359289423.1">
    <property type="nucleotide sequence ID" value="NZ_JBEZUR010000008.1"/>
</dbReference>
<feature type="signal peptide" evidence="1">
    <location>
        <begin position="1"/>
        <end position="18"/>
    </location>
</feature>